<dbReference type="RefSeq" id="WP_204469016.1">
    <property type="nucleotide sequence ID" value="NZ_JACLYU010000010.1"/>
</dbReference>
<gene>
    <name evidence="1" type="ORF">H7U32_06195</name>
</gene>
<protein>
    <submittedName>
        <fullName evidence="1">Uncharacterized protein</fullName>
    </submittedName>
</protein>
<keyword evidence="2" id="KW-1185">Reference proteome</keyword>
<reference evidence="1" key="2">
    <citation type="journal article" date="2021" name="Sci. Rep.">
        <title>The distribution of antibiotic resistance genes in chicken gut microbiota commensals.</title>
        <authorList>
            <person name="Juricova H."/>
            <person name="Matiasovicova J."/>
            <person name="Kubasova T."/>
            <person name="Cejkova D."/>
            <person name="Rychlik I."/>
        </authorList>
    </citation>
    <scope>NUCLEOTIDE SEQUENCE</scope>
    <source>
        <strain evidence="1">An836</strain>
    </source>
</reference>
<dbReference type="EMBL" id="JACLYU010000010">
    <property type="protein sequence ID" value="MBM6699903.1"/>
    <property type="molecule type" value="Genomic_DNA"/>
</dbReference>
<accession>A0A939B9U8</accession>
<dbReference type="Proteomes" id="UP000718821">
    <property type="component" value="Unassembled WGS sequence"/>
</dbReference>
<sequence>MSIDITAKALSSLQAEGSVSKIPAEAYTLGYQRGWDQALALAIRIEQAINNDDNGLFSDRMPA</sequence>
<evidence type="ECO:0000313" key="2">
    <source>
        <dbReference type="Proteomes" id="UP000718821"/>
    </source>
</evidence>
<proteinExistence type="predicted"/>
<comment type="caution">
    <text evidence="1">The sequence shown here is derived from an EMBL/GenBank/DDBJ whole genome shotgun (WGS) entry which is preliminary data.</text>
</comment>
<dbReference type="AlphaFoldDB" id="A0A939B9U8"/>
<name>A0A939B9U8_9BIFI</name>
<reference evidence="1" key="1">
    <citation type="submission" date="2020-08" db="EMBL/GenBank/DDBJ databases">
        <authorList>
            <person name="Cejkova D."/>
            <person name="Kubasova T."/>
            <person name="Jahodarova E."/>
            <person name="Rychlik I."/>
        </authorList>
    </citation>
    <scope>NUCLEOTIDE SEQUENCE</scope>
    <source>
        <strain evidence="1">An836</strain>
    </source>
</reference>
<organism evidence="1 2">
    <name type="scientific">Bifidobacterium pullorum subsp. saeculare</name>
    <dbReference type="NCBI Taxonomy" id="78257"/>
    <lineage>
        <taxon>Bacteria</taxon>
        <taxon>Bacillati</taxon>
        <taxon>Actinomycetota</taxon>
        <taxon>Actinomycetes</taxon>
        <taxon>Bifidobacteriales</taxon>
        <taxon>Bifidobacteriaceae</taxon>
        <taxon>Bifidobacterium</taxon>
    </lineage>
</organism>
<evidence type="ECO:0000313" key="1">
    <source>
        <dbReference type="EMBL" id="MBM6699903.1"/>
    </source>
</evidence>